<protein>
    <submittedName>
        <fullName evidence="1">Uncharacterized protein</fullName>
    </submittedName>
</protein>
<evidence type="ECO:0000313" key="1">
    <source>
        <dbReference type="EMBL" id="TGO25651.1"/>
    </source>
</evidence>
<keyword evidence="2" id="KW-1185">Reference proteome</keyword>
<evidence type="ECO:0000313" key="2">
    <source>
        <dbReference type="Proteomes" id="UP000297910"/>
    </source>
</evidence>
<accession>A0A4Z1FVA6</accession>
<sequence length="75" mass="8520">MNALYCTIRSWMGWDSWREVQSGKKGETKMKSPGLLMNGAGNVNKARQGKASFGIVKWNYDGEKEMHTCTTYTRP</sequence>
<gene>
    <name evidence="1" type="ORF">BPAE_0075g00060</name>
</gene>
<dbReference type="EMBL" id="PQXI01000075">
    <property type="protein sequence ID" value="TGO25651.1"/>
    <property type="molecule type" value="Genomic_DNA"/>
</dbReference>
<name>A0A4Z1FVA6_9HELO</name>
<reference evidence="1 2" key="1">
    <citation type="submission" date="2017-12" db="EMBL/GenBank/DDBJ databases">
        <title>Comparative genomics of Botrytis spp.</title>
        <authorList>
            <person name="Valero-Jimenez C.A."/>
            <person name="Tapia P."/>
            <person name="Veloso J."/>
            <person name="Silva-Moreno E."/>
            <person name="Staats M."/>
            <person name="Valdes J.H."/>
            <person name="Van Kan J.A.L."/>
        </authorList>
    </citation>
    <scope>NUCLEOTIDE SEQUENCE [LARGE SCALE GENOMIC DNA]</scope>
    <source>
        <strain evidence="1 2">Bp0003</strain>
    </source>
</reference>
<comment type="caution">
    <text evidence="1">The sequence shown here is derived from an EMBL/GenBank/DDBJ whole genome shotgun (WGS) entry which is preliminary data.</text>
</comment>
<dbReference type="AlphaFoldDB" id="A0A4Z1FVA6"/>
<dbReference type="Proteomes" id="UP000297910">
    <property type="component" value="Unassembled WGS sequence"/>
</dbReference>
<proteinExistence type="predicted"/>
<organism evidence="1 2">
    <name type="scientific">Botrytis paeoniae</name>
    <dbReference type="NCBI Taxonomy" id="278948"/>
    <lineage>
        <taxon>Eukaryota</taxon>
        <taxon>Fungi</taxon>
        <taxon>Dikarya</taxon>
        <taxon>Ascomycota</taxon>
        <taxon>Pezizomycotina</taxon>
        <taxon>Leotiomycetes</taxon>
        <taxon>Helotiales</taxon>
        <taxon>Sclerotiniaceae</taxon>
        <taxon>Botrytis</taxon>
    </lineage>
</organism>